<dbReference type="Proteomes" id="UP000793456">
    <property type="component" value="Chromosome XXIV"/>
</dbReference>
<comment type="caution">
    <text evidence="1">The sequence shown here is derived from an EMBL/GenBank/DDBJ whole genome shotgun (WGS) entry which is preliminary data.</text>
</comment>
<name>A0ACD3Q5R5_LARCR</name>
<sequence length="231" mass="26478">MDYNTMKYFLNLTKGKILELDLTGTGVSYEALRDIEPLLLRCENLWLGENNLNMEAVQVIADVLQGSESLTCLGLGWSNIGDEELLTLSSAIRIKRKLQELWMEGNRVSDTGLLSLSDLTPNPLKKVVAIWNDQTDSETFYNDDSITVNFTDDETWESWGEWVIKRCEVSSNEKLVMVLHKVCNVPVHCLEAQWAKAFYKELSNLIERRIECCTEDDMCKKLKKFEGILKL</sequence>
<protein>
    <submittedName>
        <fullName evidence="1">Uncharacterized protein</fullName>
    </submittedName>
</protein>
<gene>
    <name evidence="1" type="ORF">E3U43_007859</name>
</gene>
<proteinExistence type="predicted"/>
<keyword evidence="2" id="KW-1185">Reference proteome</keyword>
<organism evidence="1 2">
    <name type="scientific">Larimichthys crocea</name>
    <name type="common">Large yellow croaker</name>
    <name type="synonym">Pseudosciaena crocea</name>
    <dbReference type="NCBI Taxonomy" id="215358"/>
    <lineage>
        <taxon>Eukaryota</taxon>
        <taxon>Metazoa</taxon>
        <taxon>Chordata</taxon>
        <taxon>Craniata</taxon>
        <taxon>Vertebrata</taxon>
        <taxon>Euteleostomi</taxon>
        <taxon>Actinopterygii</taxon>
        <taxon>Neopterygii</taxon>
        <taxon>Teleostei</taxon>
        <taxon>Neoteleostei</taxon>
        <taxon>Acanthomorphata</taxon>
        <taxon>Eupercaria</taxon>
        <taxon>Sciaenidae</taxon>
        <taxon>Larimichthys</taxon>
    </lineage>
</organism>
<dbReference type="EMBL" id="CM011697">
    <property type="protein sequence ID" value="TMS02319.1"/>
    <property type="molecule type" value="Genomic_DNA"/>
</dbReference>
<reference evidence="1" key="1">
    <citation type="submission" date="2018-11" db="EMBL/GenBank/DDBJ databases">
        <title>The sequence and de novo assembly of Larimichthys crocea genome using PacBio and Hi-C technologies.</title>
        <authorList>
            <person name="Xu P."/>
            <person name="Chen B."/>
            <person name="Zhou Z."/>
            <person name="Ke Q."/>
            <person name="Wu Y."/>
            <person name="Bai H."/>
            <person name="Pu F."/>
        </authorList>
    </citation>
    <scope>NUCLEOTIDE SEQUENCE</scope>
    <source>
        <tissue evidence="1">Muscle</tissue>
    </source>
</reference>
<accession>A0ACD3Q5R5</accession>
<evidence type="ECO:0000313" key="2">
    <source>
        <dbReference type="Proteomes" id="UP000793456"/>
    </source>
</evidence>
<evidence type="ECO:0000313" key="1">
    <source>
        <dbReference type="EMBL" id="TMS02319.1"/>
    </source>
</evidence>